<dbReference type="EMBL" id="CP012673">
    <property type="protein sequence ID" value="AUX44012.1"/>
    <property type="molecule type" value="Genomic_DNA"/>
</dbReference>
<evidence type="ECO:0008006" key="3">
    <source>
        <dbReference type="Google" id="ProtNLM"/>
    </source>
</evidence>
<organism evidence="1 2">
    <name type="scientific">Sorangium cellulosum</name>
    <name type="common">Polyangium cellulosum</name>
    <dbReference type="NCBI Taxonomy" id="56"/>
    <lineage>
        <taxon>Bacteria</taxon>
        <taxon>Pseudomonadati</taxon>
        <taxon>Myxococcota</taxon>
        <taxon>Polyangia</taxon>
        <taxon>Polyangiales</taxon>
        <taxon>Polyangiaceae</taxon>
        <taxon>Sorangium</taxon>
    </lineage>
</organism>
<reference evidence="1 2" key="1">
    <citation type="submission" date="2015-09" db="EMBL/GenBank/DDBJ databases">
        <title>Sorangium comparison.</title>
        <authorList>
            <person name="Zaburannyi N."/>
            <person name="Bunk B."/>
            <person name="Overmann J."/>
            <person name="Mueller R."/>
        </authorList>
    </citation>
    <scope>NUCLEOTIDE SEQUENCE [LARGE SCALE GENOMIC DNA]</scope>
    <source>
        <strain evidence="1 2">So ce26</strain>
    </source>
</reference>
<dbReference type="AlphaFoldDB" id="A0A2L0EXH9"/>
<proteinExistence type="predicted"/>
<dbReference type="Proteomes" id="UP000238348">
    <property type="component" value="Chromosome"/>
</dbReference>
<dbReference type="OrthoDB" id="108192at2"/>
<gene>
    <name evidence="1" type="ORF">SOCE26_054710</name>
</gene>
<evidence type="ECO:0000313" key="2">
    <source>
        <dbReference type="Proteomes" id="UP000238348"/>
    </source>
</evidence>
<name>A0A2L0EXH9_SORCE</name>
<evidence type="ECO:0000313" key="1">
    <source>
        <dbReference type="EMBL" id="AUX44012.1"/>
    </source>
</evidence>
<dbReference type="RefSeq" id="WP_104982599.1">
    <property type="nucleotide sequence ID" value="NZ_CP012673.1"/>
</dbReference>
<protein>
    <recommendedName>
        <fullName evidence="3">Circularly permuted type 2 ATP-grasp protein</fullName>
    </recommendedName>
</protein>
<accession>A0A2L0EXH9</accession>
<sequence>MDPTFRRAFNAAFGPSTYQDYLGRLERRLECSIPFRVAETPLFLPDRLRGDLERSATEIVRRISDPALIEEMKRAIPPHLDVPGMDPLPNCAQVDFAIVRGADGELEGKVVELQAFPSLYALMLVQSEILAEVLAGMPGLDRRWTCCFGGRSRDEVVAWLRRALLAGEPEESVVLLDLHPEQQKTYPDFRATKLLVGIDAVCPTALVREKDRLYRRVEGRLVPVRRLYNRVVFDELESKRIELPFRYNEPLDVTWCSHPNWYWTWSKYTLPRIDHPAVPRARLLSDVERLPEDLERYVLKPLFSFAGSGVKVDVTPEDVAAIPERERSRWLLQEKIVYEPALAMPDGHGVKAEVRMMFLRAPGDPELSLVLNLVRLSRGKMLGVDQNRDLTWVGGTVGLWPAD</sequence>